<evidence type="ECO:0000313" key="2">
    <source>
        <dbReference type="EMBL" id="OOZ39613.1"/>
    </source>
</evidence>
<accession>A0A1T2L3D5</accession>
<keyword evidence="3" id="KW-1185">Reference proteome</keyword>
<sequence>MNALINQLNEKIDLMSMRERLLIMLVLLALLFTGFDTLLLQPMAKQEKAQLARERAGNTEIQTLTMAMVEITERKSADPDRETRELIERHLQQLNKLDAELYDFSQQLIPPSEMTRLLERVLKDEKGLKLLKVESLKPAVVGGESEDEDEESRPLGGIYQHGLRIEFEGGYLETLAYLRKLEALPWRLYWDTLTYNVERYPESRASIVVNTLSFNENWIGM</sequence>
<gene>
    <name evidence="2" type="ORF">BOW53_10740</name>
</gene>
<keyword evidence="1" id="KW-1133">Transmembrane helix</keyword>
<organism evidence="2 3">
    <name type="scientific">Solemya pervernicosa gill symbiont</name>
    <dbReference type="NCBI Taxonomy" id="642797"/>
    <lineage>
        <taxon>Bacteria</taxon>
        <taxon>Pseudomonadati</taxon>
        <taxon>Pseudomonadota</taxon>
        <taxon>Gammaproteobacteria</taxon>
        <taxon>sulfur-oxidizing symbionts</taxon>
    </lineage>
</organism>
<protein>
    <recommendedName>
        <fullName evidence="4">MSHA biogenesis protein MshJ</fullName>
    </recommendedName>
</protein>
<dbReference type="EMBL" id="MPRL01000046">
    <property type="protein sequence ID" value="OOZ39613.1"/>
    <property type="molecule type" value="Genomic_DNA"/>
</dbReference>
<evidence type="ECO:0008006" key="4">
    <source>
        <dbReference type="Google" id="ProtNLM"/>
    </source>
</evidence>
<dbReference type="RefSeq" id="WP_078484084.1">
    <property type="nucleotide sequence ID" value="NZ_MPRL01000046.1"/>
</dbReference>
<proteinExistence type="predicted"/>
<keyword evidence="1" id="KW-0812">Transmembrane</keyword>
<dbReference type="OrthoDB" id="9151209at2"/>
<name>A0A1T2L3D5_9GAMM</name>
<reference evidence="2 3" key="1">
    <citation type="submission" date="2016-11" db="EMBL/GenBank/DDBJ databases">
        <title>Mixed transmission modes and dynamic genome evolution in an obligate animal-bacterial symbiosis.</title>
        <authorList>
            <person name="Russell S.L."/>
            <person name="Corbett-Detig R.B."/>
            <person name="Cavanaugh C.M."/>
        </authorList>
    </citation>
    <scope>NUCLEOTIDE SEQUENCE [LARGE SCALE GENOMIC DNA]</scope>
    <source>
        <strain evidence="2">Sveles-Q1</strain>
    </source>
</reference>
<keyword evidence="1" id="KW-0472">Membrane</keyword>
<evidence type="ECO:0000256" key="1">
    <source>
        <dbReference type="SAM" id="Phobius"/>
    </source>
</evidence>
<comment type="caution">
    <text evidence="2">The sequence shown here is derived from an EMBL/GenBank/DDBJ whole genome shotgun (WGS) entry which is preliminary data.</text>
</comment>
<dbReference type="AlphaFoldDB" id="A0A1T2L3D5"/>
<evidence type="ECO:0000313" key="3">
    <source>
        <dbReference type="Proteomes" id="UP000191110"/>
    </source>
</evidence>
<dbReference type="Proteomes" id="UP000191110">
    <property type="component" value="Unassembled WGS sequence"/>
</dbReference>
<feature type="transmembrane region" description="Helical" evidence="1">
    <location>
        <begin position="21"/>
        <end position="40"/>
    </location>
</feature>